<dbReference type="EMBL" id="JACLYZ010000092">
    <property type="protein sequence ID" value="MBM6736440.1"/>
    <property type="molecule type" value="Genomic_DNA"/>
</dbReference>
<dbReference type="PANTHER" id="PTHR33408:SF2">
    <property type="entry name" value="TRANSPOSASE DDE DOMAIN-CONTAINING PROTEIN"/>
    <property type="match status" value="1"/>
</dbReference>
<organism evidence="2 3">
    <name type="scientific">Mediterranea massiliensis</name>
    <dbReference type="NCBI Taxonomy" id="1841865"/>
    <lineage>
        <taxon>Bacteria</taxon>
        <taxon>Pseudomonadati</taxon>
        <taxon>Bacteroidota</taxon>
        <taxon>Bacteroidia</taxon>
        <taxon>Bacteroidales</taxon>
        <taxon>Bacteroidaceae</taxon>
        <taxon>Mediterranea</taxon>
    </lineage>
</organism>
<sequence length="279" mass="32735">MFKSYTSNDNLLLPPCLGDFIPQNDPVRVVHRIIEQINLEELYRKYSPKGCSAYHPRMMLQILVYAYLRNIYSSRRIEEFCRNDIRFMWLTGNVTPDHNTINRFRSSRLKDVLKTIFATIVKFLVSEGFVSLDVACTDGTKMEANANRYTFVWGKSIHTRIVRIAEQLEEIWQYAESVTKQELRDSAPVTYQDITPEKVEKALKQIDDALNEVDADKKMKAKVRRVRKSWPEQLRKYESQGKILDGRNSYSKTDNDATFMRMKEDHMRNGQLKPGYNTQ</sequence>
<reference evidence="2 3" key="1">
    <citation type="journal article" date="2021" name="Sci. Rep.">
        <title>The distribution of antibiotic resistance genes in chicken gut microbiota commensals.</title>
        <authorList>
            <person name="Juricova H."/>
            <person name="Matiasovicova J."/>
            <person name="Kubasova T."/>
            <person name="Cejkova D."/>
            <person name="Rychlik I."/>
        </authorList>
    </citation>
    <scope>NUCLEOTIDE SEQUENCE [LARGE SCALE GENOMIC DNA]</scope>
    <source>
        <strain evidence="2 3">An772</strain>
    </source>
</reference>
<keyword evidence="3" id="KW-1185">Reference proteome</keyword>
<protein>
    <submittedName>
        <fullName evidence="2">Transposase</fullName>
    </submittedName>
</protein>
<dbReference type="InterPro" id="IPR008490">
    <property type="entry name" value="Transposase_InsH_N"/>
</dbReference>
<dbReference type="Proteomes" id="UP000766986">
    <property type="component" value="Unassembled WGS sequence"/>
</dbReference>
<evidence type="ECO:0000313" key="2">
    <source>
        <dbReference type="EMBL" id="MBM6736440.1"/>
    </source>
</evidence>
<name>A0ABS2E488_9BACT</name>
<proteinExistence type="predicted"/>
<comment type="caution">
    <text evidence="2">The sequence shown here is derived from an EMBL/GenBank/DDBJ whole genome shotgun (WGS) entry which is preliminary data.</text>
</comment>
<dbReference type="PANTHER" id="PTHR33408">
    <property type="entry name" value="TRANSPOSASE"/>
    <property type="match status" value="1"/>
</dbReference>
<gene>
    <name evidence="2" type="ORF">H7U35_14690</name>
</gene>
<feature type="domain" description="Transposase InsH N-terminal" evidence="1">
    <location>
        <begin position="17"/>
        <end position="106"/>
    </location>
</feature>
<evidence type="ECO:0000313" key="3">
    <source>
        <dbReference type="Proteomes" id="UP000766986"/>
    </source>
</evidence>
<dbReference type="RefSeq" id="WP_205096588.1">
    <property type="nucleotide sequence ID" value="NZ_JACLYZ010000092.1"/>
</dbReference>
<feature type="non-terminal residue" evidence="2">
    <location>
        <position position="279"/>
    </location>
</feature>
<dbReference type="Pfam" id="PF05598">
    <property type="entry name" value="DUF772"/>
    <property type="match status" value="1"/>
</dbReference>
<evidence type="ECO:0000259" key="1">
    <source>
        <dbReference type="Pfam" id="PF05598"/>
    </source>
</evidence>
<accession>A0ABS2E488</accession>